<dbReference type="InParanoid" id="A2ENT4"/>
<reference evidence="1" key="2">
    <citation type="journal article" date="2007" name="Science">
        <title>Draft genome sequence of the sexually transmitted pathogen Trichomonas vaginalis.</title>
        <authorList>
            <person name="Carlton J.M."/>
            <person name="Hirt R.P."/>
            <person name="Silva J.C."/>
            <person name="Delcher A.L."/>
            <person name="Schatz M."/>
            <person name="Zhao Q."/>
            <person name="Wortman J.R."/>
            <person name="Bidwell S.L."/>
            <person name="Alsmark U.C.M."/>
            <person name="Besteiro S."/>
            <person name="Sicheritz-Ponten T."/>
            <person name="Noel C.J."/>
            <person name="Dacks J.B."/>
            <person name="Foster P.G."/>
            <person name="Simillion C."/>
            <person name="Van de Peer Y."/>
            <person name="Miranda-Saavedra D."/>
            <person name="Barton G.J."/>
            <person name="Westrop G.D."/>
            <person name="Mueller S."/>
            <person name="Dessi D."/>
            <person name="Fiori P.L."/>
            <person name="Ren Q."/>
            <person name="Paulsen I."/>
            <person name="Zhang H."/>
            <person name="Bastida-Corcuera F.D."/>
            <person name="Simoes-Barbosa A."/>
            <person name="Brown M.T."/>
            <person name="Hayes R.D."/>
            <person name="Mukherjee M."/>
            <person name="Okumura C.Y."/>
            <person name="Schneider R."/>
            <person name="Smith A.J."/>
            <person name="Vanacova S."/>
            <person name="Villalvazo M."/>
            <person name="Haas B.J."/>
            <person name="Pertea M."/>
            <person name="Feldblyum T.V."/>
            <person name="Utterback T.R."/>
            <person name="Shu C.L."/>
            <person name="Osoegawa K."/>
            <person name="de Jong P.J."/>
            <person name="Hrdy I."/>
            <person name="Horvathova L."/>
            <person name="Zubacova Z."/>
            <person name="Dolezal P."/>
            <person name="Malik S.B."/>
            <person name="Logsdon J.M. Jr."/>
            <person name="Henze K."/>
            <person name="Gupta A."/>
            <person name="Wang C.C."/>
            <person name="Dunne R.L."/>
            <person name="Upcroft J.A."/>
            <person name="Upcroft P."/>
            <person name="White O."/>
            <person name="Salzberg S.L."/>
            <person name="Tang P."/>
            <person name="Chiu C.-H."/>
            <person name="Lee Y.-S."/>
            <person name="Embley T.M."/>
            <person name="Coombs G.H."/>
            <person name="Mottram J.C."/>
            <person name="Tachezy J."/>
            <person name="Fraser-Liggett C.M."/>
            <person name="Johnson P.J."/>
        </authorList>
    </citation>
    <scope>NUCLEOTIDE SEQUENCE [LARGE SCALE GENOMIC DNA]</scope>
    <source>
        <strain evidence="1">G3</strain>
    </source>
</reference>
<keyword evidence="2" id="KW-1185">Reference proteome</keyword>
<dbReference type="OrthoDB" id="18066at2759"/>
<organism evidence="1 2">
    <name type="scientific">Trichomonas vaginalis (strain ATCC PRA-98 / G3)</name>
    <dbReference type="NCBI Taxonomy" id="412133"/>
    <lineage>
        <taxon>Eukaryota</taxon>
        <taxon>Metamonada</taxon>
        <taxon>Parabasalia</taxon>
        <taxon>Trichomonadida</taxon>
        <taxon>Trichomonadidae</taxon>
        <taxon>Trichomonas</taxon>
    </lineage>
</organism>
<dbReference type="GO" id="GO:1904515">
    <property type="term" value="P:positive regulation of TORC2 signaling"/>
    <property type="evidence" value="ECO:0000318"/>
    <property type="project" value="GO_Central"/>
</dbReference>
<gene>
    <name evidence="1" type="ORF">TVAG_005540</name>
</gene>
<evidence type="ECO:0000313" key="2">
    <source>
        <dbReference type="Proteomes" id="UP000001542"/>
    </source>
</evidence>
<dbReference type="InterPro" id="IPR037474">
    <property type="entry name" value="ScaA"/>
</dbReference>
<dbReference type="GO" id="GO:0046579">
    <property type="term" value="P:positive regulation of Ras protein signal transduction"/>
    <property type="evidence" value="ECO:0000318"/>
    <property type="project" value="GO_Central"/>
</dbReference>
<reference evidence="1" key="1">
    <citation type="submission" date="2006-10" db="EMBL/GenBank/DDBJ databases">
        <authorList>
            <person name="Amadeo P."/>
            <person name="Zhao Q."/>
            <person name="Wortman J."/>
            <person name="Fraser-Liggett C."/>
            <person name="Carlton J."/>
        </authorList>
    </citation>
    <scope>NUCLEOTIDE SEQUENCE</scope>
    <source>
        <strain evidence="1">G3</strain>
    </source>
</reference>
<dbReference type="PANTHER" id="PTHR37516:SF1">
    <property type="entry name" value="SCA1 COMPLEX SCAFFOLD PROTEIN SCAA"/>
    <property type="match status" value="1"/>
</dbReference>
<dbReference type="VEuPathDB" id="TrichDB:TVAGG3_0666840"/>
<accession>A2ENT4</accession>
<name>A2ENT4_TRIV3</name>
<protein>
    <submittedName>
        <fullName evidence="1">Uncharacterized protein</fullName>
    </submittedName>
</protein>
<dbReference type="RefSeq" id="XP_001317933.1">
    <property type="nucleotide sequence ID" value="XM_001317898.1"/>
</dbReference>
<evidence type="ECO:0000313" key="1">
    <source>
        <dbReference type="EMBL" id="EAY05710.1"/>
    </source>
</evidence>
<dbReference type="GO" id="GO:0005886">
    <property type="term" value="C:plasma membrane"/>
    <property type="evidence" value="ECO:0000318"/>
    <property type="project" value="GO_Central"/>
</dbReference>
<sequence>MSNSMSVSTFDAHELSPGDSFLIKSPSKDDENIVKSVVYAGENLILYDKFYEKIRFDLVNDDSIITLLELAFNYSYLSSKQLEFPNIEPEITQKDYETRIHAWKSRIETLIKNILLPRKIVSKVFIPLRPSLIEVNTPIYRKFDPAKNPLQPKNFLRMISKFFSDQRVDISEVLPVQIPKRDTVMLLHHMTVDRQWQSQSIPPEPNYLLYENFEDYEHAYLNWYEITHGSVSIQDARNFKNNIKVEFANHQTIGKIEKETQEKSQPDLIYSYDWVKGLKKPNDSINLDLFYEPTNPPEKENILAENMVFGVDKDEFLNQMIYFGEYQPKIKSNGPQHAFKVLHYPIKSYVQEELQNVINTNPFKIFNYCIDEKQLSSLLEATTNNTSPIVKLINSFNHIELNQYLDIADNSSCHAYRISYFFKLMMKYPKIRLFMLNIFKNPDNIDFLYRFVRIFLVLCHENIRLHKRPENCSHFSISVEQVHLLSILINLQLSPPFTEFDCELHRLCRVELANIASFLQNPIICVGLMKSLKNDVYSPTSFDICTLSSIPSDQILNLLLKDQILETVIEASEYKIGRYFLNSIMCMHSGWFAHNFILQSRNFKQNVIFKISATASQFISIILNQYGRYVCQGNCPPQLDHINDILQVILHGYSKRFLPIINSIIRLMNQIKLTDSDSYYEGLAGSFLGQICVQALCGSNINVEECFEILMQCTNFPNFSSQILFNGEFVHLLLDNLITGTRKSMDAAWKIFNAAEKNKNAVISTFSLPDCQIKFQKMAETQNPFVFRKFCKFIMTLTRIGGFGLLDNFLPLIAPKMGSFACTIKNSYLIFGNSKAVRVMQQMLTKLFSSEIKSDFRSNLKHHLESLKFEMNKYKKL</sequence>
<dbReference type="KEGG" id="tva:4763580"/>
<proteinExistence type="predicted"/>
<dbReference type="Proteomes" id="UP000001542">
    <property type="component" value="Unassembled WGS sequence"/>
</dbReference>
<dbReference type="VEuPathDB" id="TrichDB:TVAG_005540"/>
<dbReference type="GO" id="GO:0005829">
    <property type="term" value="C:cytosol"/>
    <property type="evidence" value="ECO:0000318"/>
    <property type="project" value="GO_Central"/>
</dbReference>
<dbReference type="EMBL" id="DS113442">
    <property type="protein sequence ID" value="EAY05710.1"/>
    <property type="molecule type" value="Genomic_DNA"/>
</dbReference>
<dbReference type="AlphaFoldDB" id="A2ENT4"/>
<dbReference type="PANTHER" id="PTHR37516">
    <property type="entry name" value="SCA1 COMPLEX SCAFFOLD PROTEIN SCAA"/>
    <property type="match status" value="1"/>
</dbReference>